<dbReference type="EMBL" id="RXLQ01000034">
    <property type="protein sequence ID" value="RSZ55169.1"/>
    <property type="molecule type" value="Genomic_DNA"/>
</dbReference>
<dbReference type="OrthoDB" id="6922679at2"/>
<keyword evidence="1" id="KW-0472">Membrane</keyword>
<organism evidence="2 3">
    <name type="scientific">Massilia atriviolacea</name>
    <dbReference type="NCBI Taxonomy" id="2495579"/>
    <lineage>
        <taxon>Bacteria</taxon>
        <taxon>Pseudomonadati</taxon>
        <taxon>Pseudomonadota</taxon>
        <taxon>Betaproteobacteria</taxon>
        <taxon>Burkholderiales</taxon>
        <taxon>Oxalobacteraceae</taxon>
        <taxon>Telluria group</taxon>
        <taxon>Massilia</taxon>
    </lineage>
</organism>
<keyword evidence="1" id="KW-1133">Transmembrane helix</keyword>
<feature type="transmembrane region" description="Helical" evidence="1">
    <location>
        <begin position="38"/>
        <end position="62"/>
    </location>
</feature>
<protein>
    <submittedName>
        <fullName evidence="2">Conjugal transfer protein TraK</fullName>
    </submittedName>
</protein>
<sequence length="89" mass="10740">MSISIWRHASAVPTLLKIPCTAYLPVFIWLFHMRWWTLWGSIGVIVFFAVLARFGLTFKVLLAKLLHVLRGSRIHSRPWWYRNRFQDRW</sequence>
<reference evidence="2 3" key="1">
    <citation type="submission" date="2018-12" db="EMBL/GenBank/DDBJ databases">
        <authorList>
            <person name="Yang E."/>
        </authorList>
    </citation>
    <scope>NUCLEOTIDE SEQUENCE [LARGE SCALE GENOMIC DNA]</scope>
    <source>
        <strain evidence="2 3">SOD</strain>
    </source>
</reference>
<dbReference type="RefSeq" id="WP_126077867.1">
    <property type="nucleotide sequence ID" value="NZ_CP051166.1"/>
</dbReference>
<dbReference type="InterPro" id="IPR047756">
    <property type="entry name" value="IcmT-like"/>
</dbReference>
<dbReference type="NCBIfam" id="NF038220">
    <property type="entry name" value="IcmT_TraK"/>
    <property type="match status" value="1"/>
</dbReference>
<keyword evidence="1" id="KW-0812">Transmembrane</keyword>
<evidence type="ECO:0000313" key="3">
    <source>
        <dbReference type="Proteomes" id="UP000278085"/>
    </source>
</evidence>
<comment type="caution">
    <text evidence="2">The sequence shown here is derived from an EMBL/GenBank/DDBJ whole genome shotgun (WGS) entry which is preliminary data.</text>
</comment>
<dbReference type="Proteomes" id="UP000278085">
    <property type="component" value="Unassembled WGS sequence"/>
</dbReference>
<proteinExistence type="predicted"/>
<feature type="transmembrane region" description="Helical" evidence="1">
    <location>
        <begin position="12"/>
        <end position="32"/>
    </location>
</feature>
<evidence type="ECO:0000256" key="1">
    <source>
        <dbReference type="SAM" id="Phobius"/>
    </source>
</evidence>
<gene>
    <name evidence="2" type="ORF">EJB06_30895</name>
</gene>
<evidence type="ECO:0000313" key="2">
    <source>
        <dbReference type="EMBL" id="RSZ55169.1"/>
    </source>
</evidence>
<accession>A0A430HCE1</accession>
<name>A0A430HCE1_9BURK</name>
<keyword evidence="3" id="KW-1185">Reference proteome</keyword>
<dbReference type="AlphaFoldDB" id="A0A430HCE1"/>